<reference evidence="1" key="2">
    <citation type="submission" date="2020-09" db="EMBL/GenBank/DDBJ databases">
        <authorList>
            <person name="Sun Q."/>
            <person name="Zhou Y."/>
        </authorList>
    </citation>
    <scope>NUCLEOTIDE SEQUENCE</scope>
    <source>
        <strain evidence="1">CGMCC 4.7312</strain>
    </source>
</reference>
<sequence>MVGHDELVETGRLGAYRVVDELLRAGLLAQQGVADADHGVSFRTGWPVPDTPPRFDQPWMALDALRAAVYR</sequence>
<comment type="caution">
    <text evidence="1">The sequence shown here is derived from an EMBL/GenBank/DDBJ whole genome shotgun (WGS) entry which is preliminary data.</text>
</comment>
<evidence type="ECO:0000313" key="2">
    <source>
        <dbReference type="Proteomes" id="UP000608890"/>
    </source>
</evidence>
<accession>A0A917TTP3</accession>
<dbReference type="EMBL" id="BMNB01000007">
    <property type="protein sequence ID" value="GGM35636.1"/>
    <property type="molecule type" value="Genomic_DNA"/>
</dbReference>
<proteinExistence type="predicted"/>
<name>A0A917TTP3_9ACTN</name>
<dbReference type="Proteomes" id="UP000608890">
    <property type="component" value="Unassembled WGS sequence"/>
</dbReference>
<gene>
    <name evidence="1" type="ORF">GCM10011608_20310</name>
</gene>
<reference evidence="1" key="1">
    <citation type="journal article" date="2014" name="Int. J. Syst. Evol. Microbiol.">
        <title>Complete genome sequence of Corynebacterium casei LMG S-19264T (=DSM 44701T), isolated from a smear-ripened cheese.</title>
        <authorList>
            <consortium name="US DOE Joint Genome Institute (JGI-PGF)"/>
            <person name="Walter F."/>
            <person name="Albersmeier A."/>
            <person name="Kalinowski J."/>
            <person name="Ruckert C."/>
        </authorList>
    </citation>
    <scope>NUCLEOTIDE SEQUENCE</scope>
    <source>
        <strain evidence="1">CGMCC 4.7312</strain>
    </source>
</reference>
<organism evidence="1 2">
    <name type="scientific">Micromonospora sonchi</name>
    <dbReference type="NCBI Taxonomy" id="1763543"/>
    <lineage>
        <taxon>Bacteria</taxon>
        <taxon>Bacillati</taxon>
        <taxon>Actinomycetota</taxon>
        <taxon>Actinomycetes</taxon>
        <taxon>Micromonosporales</taxon>
        <taxon>Micromonosporaceae</taxon>
        <taxon>Micromonospora</taxon>
    </lineage>
</organism>
<protein>
    <submittedName>
        <fullName evidence="1">Uncharacterized protein</fullName>
    </submittedName>
</protein>
<dbReference type="AlphaFoldDB" id="A0A917TTP3"/>
<evidence type="ECO:0000313" key="1">
    <source>
        <dbReference type="EMBL" id="GGM35636.1"/>
    </source>
</evidence>
<keyword evidence="2" id="KW-1185">Reference proteome</keyword>